<dbReference type="GO" id="GO:0005886">
    <property type="term" value="C:plasma membrane"/>
    <property type="evidence" value="ECO:0007669"/>
    <property type="project" value="TreeGrafter"/>
</dbReference>
<evidence type="ECO:0000256" key="1">
    <source>
        <dbReference type="ARBA" id="ARBA00004141"/>
    </source>
</evidence>
<comment type="caution">
    <text evidence="9">The sequence shown here is derived from an EMBL/GenBank/DDBJ whole genome shotgun (WGS) entry which is preliminary data.</text>
</comment>
<dbReference type="InterPro" id="IPR026030">
    <property type="entry name" value="Pur-cyt_permease_Fcy2/21/22"/>
</dbReference>
<evidence type="ECO:0000256" key="4">
    <source>
        <dbReference type="ARBA" id="ARBA00022692"/>
    </source>
</evidence>
<feature type="transmembrane region" description="Helical" evidence="8">
    <location>
        <begin position="251"/>
        <end position="273"/>
    </location>
</feature>
<feature type="transmembrane region" description="Helical" evidence="8">
    <location>
        <begin position="470"/>
        <end position="490"/>
    </location>
</feature>
<keyword evidence="5 8" id="KW-1133">Transmembrane helix</keyword>
<accession>A0A3M7GT70</accession>
<evidence type="ECO:0000313" key="9">
    <source>
        <dbReference type="EMBL" id="RMZ04340.1"/>
    </source>
</evidence>
<dbReference type="Proteomes" id="UP000281468">
    <property type="component" value="Unassembled WGS sequence"/>
</dbReference>
<sequence>MTESSGLAVEINHEQTHGLDRLQTEESCYPQLSLCLREYTDSRTDSDHYDAEKGKASLTPKSAANENSSAADAQTSSGWWRRRWRSVERTLVRYNLEARGIQRVLPDERHDMRQLGYIQIAILWFSVNLTANNLTLGMLGPAVYYLPFLDSCLCAVFGAIVGSLPVAYIATFGPRSGNRTVSLTPTPLTVEAKSLTPAGLQMVFARYSMGFYPSKIIVILNLIVLLGYSLIDTVVAGQILSAVSPNGSMSVIVGIIITAVIAWCITTFGYGVFHYYERYAWLPQLIVVCILAGAAGPQFDLYGNPSAGETEDTIIGNRLSFFSLCLAAAITYSGGAADYFVYYPEETPKHKVLFVTLAGLVCSFSPMFILGIGLGSGMATNSTWSDAYGVSQGALAVQGFASLGPFGSFLSVVLALGLIANLIAPTYSSGVDFQVLGRYLEKVPRVVWNTIGVIIYTVCAVAGRQNLANIFTNFLALMGYWVSIWIAIVLEEHLIFRKWLGIGWNWDAWNDRRKLPLGAAALVAFVIGWIGSILCMAQVWYIGPLAALVGQYGADMGNYVGFGWAGLTYLPLRWLELRRLGR</sequence>
<dbReference type="PIRSF" id="PIRSF002744">
    <property type="entry name" value="Pur-cyt_permease"/>
    <property type="match status" value="1"/>
</dbReference>
<feature type="compositionally biased region" description="Basic and acidic residues" evidence="7">
    <location>
        <begin position="46"/>
        <end position="55"/>
    </location>
</feature>
<evidence type="ECO:0000256" key="7">
    <source>
        <dbReference type="SAM" id="MobiDB-lite"/>
    </source>
</evidence>
<dbReference type="GO" id="GO:0022857">
    <property type="term" value="F:transmembrane transporter activity"/>
    <property type="evidence" value="ECO:0007669"/>
    <property type="project" value="InterPro"/>
</dbReference>
<dbReference type="Pfam" id="PF02133">
    <property type="entry name" value="Transp_cyt_pur"/>
    <property type="match status" value="1"/>
</dbReference>
<feature type="transmembrane region" description="Helical" evidence="8">
    <location>
        <begin position="519"/>
        <end position="541"/>
    </location>
</feature>
<name>A0A3M7GT70_HORWE</name>
<evidence type="ECO:0000256" key="2">
    <source>
        <dbReference type="ARBA" id="ARBA00008974"/>
    </source>
</evidence>
<keyword evidence="6 8" id="KW-0472">Membrane</keyword>
<evidence type="ECO:0000256" key="6">
    <source>
        <dbReference type="ARBA" id="ARBA00023136"/>
    </source>
</evidence>
<feature type="transmembrane region" description="Helical" evidence="8">
    <location>
        <begin position="406"/>
        <end position="425"/>
    </location>
</feature>
<evidence type="ECO:0000313" key="10">
    <source>
        <dbReference type="Proteomes" id="UP000281468"/>
    </source>
</evidence>
<proteinExistence type="inferred from homology"/>
<evidence type="ECO:0000256" key="5">
    <source>
        <dbReference type="ARBA" id="ARBA00022989"/>
    </source>
</evidence>
<gene>
    <name evidence="9" type="ORF">D0862_05354</name>
</gene>
<feature type="transmembrane region" description="Helical" evidence="8">
    <location>
        <begin position="143"/>
        <end position="170"/>
    </location>
</feature>
<dbReference type="PANTHER" id="PTHR31806:SF8">
    <property type="entry name" value="TRANSPORTER, PUTATIVE (AFU_ORTHOLOGUE AFUA_2G03000)-RELATED"/>
    <property type="match status" value="1"/>
</dbReference>
<organism evidence="9 10">
    <name type="scientific">Hortaea werneckii</name>
    <name type="common">Black yeast</name>
    <name type="synonym">Cladosporium werneckii</name>
    <dbReference type="NCBI Taxonomy" id="91943"/>
    <lineage>
        <taxon>Eukaryota</taxon>
        <taxon>Fungi</taxon>
        <taxon>Dikarya</taxon>
        <taxon>Ascomycota</taxon>
        <taxon>Pezizomycotina</taxon>
        <taxon>Dothideomycetes</taxon>
        <taxon>Dothideomycetidae</taxon>
        <taxon>Mycosphaerellales</taxon>
        <taxon>Teratosphaeriaceae</taxon>
        <taxon>Hortaea</taxon>
    </lineage>
</organism>
<evidence type="ECO:0000256" key="3">
    <source>
        <dbReference type="ARBA" id="ARBA00022448"/>
    </source>
</evidence>
<feature type="transmembrane region" description="Helical" evidence="8">
    <location>
        <begin position="446"/>
        <end position="464"/>
    </location>
</feature>
<dbReference type="AlphaFoldDB" id="A0A3M7GT70"/>
<comment type="subcellular location">
    <subcellularLocation>
        <location evidence="1">Membrane</location>
        <topology evidence="1">Multi-pass membrane protein</topology>
    </subcellularLocation>
</comment>
<evidence type="ECO:0000256" key="8">
    <source>
        <dbReference type="SAM" id="Phobius"/>
    </source>
</evidence>
<reference evidence="9 10" key="1">
    <citation type="journal article" date="2018" name="BMC Genomics">
        <title>Genomic evidence for intraspecific hybridization in a clonal and extremely halotolerant yeast.</title>
        <authorList>
            <person name="Gostincar C."/>
            <person name="Stajich J.E."/>
            <person name="Zupancic J."/>
            <person name="Zalar P."/>
            <person name="Gunde-Cimerman N."/>
        </authorList>
    </citation>
    <scope>NUCLEOTIDE SEQUENCE [LARGE SCALE GENOMIC DNA]</scope>
    <source>
        <strain evidence="9 10">EXF-171</strain>
    </source>
</reference>
<dbReference type="Gene3D" id="1.10.4160.10">
    <property type="entry name" value="Hydantoin permease"/>
    <property type="match status" value="1"/>
</dbReference>
<keyword evidence="4 8" id="KW-0812">Transmembrane</keyword>
<protein>
    <recommendedName>
        <fullName evidence="11">Purine-cytosine permease FCY21</fullName>
    </recommendedName>
</protein>
<feature type="transmembrane region" description="Helical" evidence="8">
    <location>
        <begin position="556"/>
        <end position="575"/>
    </location>
</feature>
<feature type="transmembrane region" description="Helical" evidence="8">
    <location>
        <begin position="352"/>
        <end position="374"/>
    </location>
</feature>
<feature type="transmembrane region" description="Helical" evidence="8">
    <location>
        <begin position="319"/>
        <end position="340"/>
    </location>
</feature>
<dbReference type="GO" id="GO:0000329">
    <property type="term" value="C:fungal-type vacuole membrane"/>
    <property type="evidence" value="ECO:0007669"/>
    <property type="project" value="TreeGrafter"/>
</dbReference>
<dbReference type="VEuPathDB" id="FungiDB:BTJ68_06310"/>
<dbReference type="PANTHER" id="PTHR31806">
    <property type="entry name" value="PURINE-CYTOSINE PERMEASE FCY2-RELATED"/>
    <property type="match status" value="1"/>
</dbReference>
<feature type="region of interest" description="Disordered" evidence="7">
    <location>
        <begin position="46"/>
        <end position="70"/>
    </location>
</feature>
<feature type="transmembrane region" description="Helical" evidence="8">
    <location>
        <begin position="280"/>
        <end position="299"/>
    </location>
</feature>
<dbReference type="EMBL" id="QWIQ01000139">
    <property type="protein sequence ID" value="RMZ04340.1"/>
    <property type="molecule type" value="Genomic_DNA"/>
</dbReference>
<feature type="transmembrane region" description="Helical" evidence="8">
    <location>
        <begin position="216"/>
        <end position="239"/>
    </location>
</feature>
<feature type="transmembrane region" description="Helical" evidence="8">
    <location>
        <begin position="115"/>
        <end position="131"/>
    </location>
</feature>
<keyword evidence="3" id="KW-0813">Transport</keyword>
<evidence type="ECO:0008006" key="11">
    <source>
        <dbReference type="Google" id="ProtNLM"/>
    </source>
</evidence>
<comment type="similarity">
    <text evidence="2">Belongs to the purine-cytosine permease (2.A.39) family.</text>
</comment>
<dbReference type="InterPro" id="IPR001248">
    <property type="entry name" value="Pur-cyt_permease"/>
</dbReference>